<comment type="caution">
    <text evidence="1">The sequence shown here is derived from an EMBL/GenBank/DDBJ whole genome shotgun (WGS) entry which is preliminary data.</text>
</comment>
<evidence type="ECO:0000313" key="2">
    <source>
        <dbReference type="Proteomes" id="UP000530928"/>
    </source>
</evidence>
<dbReference type="RefSeq" id="WP_181610121.1">
    <property type="nucleotide sequence ID" value="NZ_BAABAM010000002.1"/>
</dbReference>
<proteinExistence type="predicted"/>
<reference evidence="1 2" key="1">
    <citation type="submission" date="2020-07" db="EMBL/GenBank/DDBJ databases">
        <title>Genomic Encyclopedia of Type Strains, Phase IV (KMG-IV): sequencing the most valuable type-strain genomes for metagenomic binning, comparative biology and taxonomic classification.</title>
        <authorList>
            <person name="Goeker M."/>
        </authorList>
    </citation>
    <scope>NUCLEOTIDE SEQUENCE [LARGE SCALE GENOMIC DNA]</scope>
    <source>
        <strain evidence="1 2">DSM 45533</strain>
    </source>
</reference>
<organism evidence="1 2">
    <name type="scientific">Nonomuraea soli</name>
    <dbReference type="NCBI Taxonomy" id="1032476"/>
    <lineage>
        <taxon>Bacteria</taxon>
        <taxon>Bacillati</taxon>
        <taxon>Actinomycetota</taxon>
        <taxon>Actinomycetes</taxon>
        <taxon>Streptosporangiales</taxon>
        <taxon>Streptosporangiaceae</taxon>
        <taxon>Nonomuraea</taxon>
    </lineage>
</organism>
<evidence type="ECO:0000313" key="1">
    <source>
        <dbReference type="EMBL" id="MBA2891305.1"/>
    </source>
</evidence>
<keyword evidence="2" id="KW-1185">Reference proteome</keyword>
<dbReference type="EMBL" id="JACDUR010000003">
    <property type="protein sequence ID" value="MBA2891305.1"/>
    <property type="molecule type" value="Genomic_DNA"/>
</dbReference>
<protein>
    <submittedName>
        <fullName evidence="1">Class 3 adenylate cyclase</fullName>
    </submittedName>
</protein>
<name>A0A7W0CI09_9ACTN</name>
<dbReference type="Proteomes" id="UP000530928">
    <property type="component" value="Unassembled WGS sequence"/>
</dbReference>
<gene>
    <name evidence="1" type="ORF">HNR30_002646</name>
</gene>
<accession>A0A7W0CI09</accession>
<dbReference type="AlphaFoldDB" id="A0A7W0CI09"/>
<sequence length="227" mass="24642">MTQIYWRAPLVGADIVNYSAGGPLENAAQQTGLRDLLAQAAAAARLDHDAWQVQPSGDGVFAVLPRESDEIALVDGFVRHVNKLLRARDDSMRLRMSIHYGVLSEGDNGFPGKAPIVSGRLLDARPVRLAIERAPRARLAVLLSDDVYQGVVANGHTTWEPEDLREVDVSVKSFKGTGWLLMPGIDVQALDLGEKTGQENHHGQRVENVFHGSVQLGDGGVIGIQNR</sequence>